<organism evidence="4 5">
    <name type="scientific">Candidatus Thermochlorobacter aerophilus</name>
    <dbReference type="NCBI Taxonomy" id="1868324"/>
    <lineage>
        <taxon>Bacteria</taxon>
        <taxon>Pseudomonadati</taxon>
        <taxon>Chlorobiota</taxon>
        <taxon>Chlorobiia</taxon>
        <taxon>Chlorobiales</taxon>
        <taxon>Candidatus Thermochlorobacteriaceae</taxon>
        <taxon>Candidatus Thermochlorobacter</taxon>
    </lineage>
</organism>
<dbReference type="PANTHER" id="PTHR19848">
    <property type="entry name" value="WD40 REPEAT PROTEIN"/>
    <property type="match status" value="1"/>
</dbReference>
<feature type="repeat" description="WD" evidence="3">
    <location>
        <begin position="266"/>
        <end position="300"/>
    </location>
</feature>
<feature type="repeat" description="WD" evidence="3">
    <location>
        <begin position="224"/>
        <end position="265"/>
    </location>
</feature>
<dbReference type="PROSITE" id="PS00678">
    <property type="entry name" value="WD_REPEATS_1"/>
    <property type="match status" value="2"/>
</dbReference>
<feature type="repeat" description="WD" evidence="3">
    <location>
        <begin position="310"/>
        <end position="351"/>
    </location>
</feature>
<dbReference type="InterPro" id="IPR036322">
    <property type="entry name" value="WD40_repeat_dom_sf"/>
</dbReference>
<dbReference type="Proteomes" id="UP000266389">
    <property type="component" value="Unassembled WGS sequence"/>
</dbReference>
<dbReference type="PROSITE" id="PS50294">
    <property type="entry name" value="WD_REPEATS_REGION"/>
    <property type="match status" value="5"/>
</dbReference>
<proteinExistence type="predicted"/>
<dbReference type="EMBL" id="PHFL01000007">
    <property type="protein sequence ID" value="RFM25214.1"/>
    <property type="molecule type" value="Genomic_DNA"/>
</dbReference>
<keyword evidence="1 3" id="KW-0853">WD repeat</keyword>
<evidence type="ECO:0000313" key="4">
    <source>
        <dbReference type="EMBL" id="RFM25214.1"/>
    </source>
</evidence>
<gene>
    <name evidence="4" type="ORF">D0433_00905</name>
</gene>
<feature type="repeat" description="WD" evidence="3">
    <location>
        <begin position="55"/>
        <end position="96"/>
    </location>
</feature>
<evidence type="ECO:0000256" key="2">
    <source>
        <dbReference type="ARBA" id="ARBA00022737"/>
    </source>
</evidence>
<comment type="caution">
    <text evidence="4">The sequence shown here is derived from an EMBL/GenBank/DDBJ whole genome shotgun (WGS) entry which is preliminary data.</text>
</comment>
<reference evidence="4 5" key="1">
    <citation type="journal article" date="2011" name="ISME J.">
        <title>Community ecology of hot spring cyanobacterial mats: predominant populations and their functional potential.</title>
        <authorList>
            <person name="Klatt C.G."/>
            <person name="Wood J.M."/>
            <person name="Rusch D.B."/>
            <person name="Bateson M.M."/>
            <person name="Hamamura N."/>
            <person name="Heidelberg J.F."/>
            <person name="Grossman A.R."/>
            <person name="Bhaya D."/>
            <person name="Cohan F.M."/>
            <person name="Kuhl M."/>
            <person name="Bryant D.A."/>
            <person name="Ward D.M."/>
        </authorList>
    </citation>
    <scope>NUCLEOTIDE SEQUENCE [LARGE SCALE GENOMIC DNA]</scope>
    <source>
        <strain evidence="4">OS</strain>
    </source>
</reference>
<dbReference type="PANTHER" id="PTHR19848:SF8">
    <property type="entry name" value="F-BOX AND WD REPEAT DOMAIN CONTAINING 7"/>
    <property type="match status" value="1"/>
</dbReference>
<dbReference type="PROSITE" id="PS50082">
    <property type="entry name" value="WD_REPEATS_2"/>
    <property type="match status" value="5"/>
</dbReference>
<dbReference type="PRINTS" id="PR00320">
    <property type="entry name" value="GPROTEINBRPT"/>
</dbReference>
<dbReference type="Gene3D" id="2.130.10.10">
    <property type="entry name" value="YVTN repeat-like/Quinoprotein amine dehydrogenase"/>
    <property type="match status" value="3"/>
</dbReference>
<accession>A0A395M5I8</accession>
<sequence length="391" mass="42577">MSGHSRLTLKETYLENSQNAYATAFAPDSKRFAAAGGLRAVFVYRPDAPKAIGGLVDHRQSIYALLFSKSGKYFVTTGRDGMIIVYDAKNFDKLVTLLCPQVGQNFLSVAQYADGRVGKTFVADANTVKEVNIDTNVYAAVEYLLYELNKAPDKTAQSAQTVRQTLEKAGFKIPADTTITIGGSQLLPQYALAMSPDESKLYVGASHGVLKVYNTADWSLERVLPLHSGNIRTVAVSPDGQLLATGSSDRYVKILDAQTLETLHTIEGHGDSVFTVAFSPDGTLFATGGKDARLRIWNLSGKSIKPKVKILAHTFSIKAMAFISGSKEILTVSQDKTIKIWDIEKVSCVETIDRLYGGHTFTINTVSVSPDEHYAVTGSDDKTVKLWELCA</sequence>
<evidence type="ECO:0000256" key="1">
    <source>
        <dbReference type="ARBA" id="ARBA00022574"/>
    </source>
</evidence>
<dbReference type="AlphaFoldDB" id="A0A395M5I8"/>
<dbReference type="SMART" id="SM00320">
    <property type="entry name" value="WD40"/>
    <property type="match status" value="7"/>
</dbReference>
<dbReference type="InterPro" id="IPR020472">
    <property type="entry name" value="WD40_PAC1"/>
</dbReference>
<dbReference type="InterPro" id="IPR015943">
    <property type="entry name" value="WD40/YVTN_repeat-like_dom_sf"/>
</dbReference>
<dbReference type="SUPFAM" id="SSF50978">
    <property type="entry name" value="WD40 repeat-like"/>
    <property type="match status" value="1"/>
</dbReference>
<dbReference type="InterPro" id="IPR019775">
    <property type="entry name" value="WD40_repeat_CS"/>
</dbReference>
<evidence type="ECO:0000313" key="5">
    <source>
        <dbReference type="Proteomes" id="UP000266389"/>
    </source>
</evidence>
<dbReference type="Pfam" id="PF00400">
    <property type="entry name" value="WD40"/>
    <property type="match status" value="5"/>
</dbReference>
<protein>
    <recommendedName>
        <fullName evidence="6">WD40 repeat domain-containing protein</fullName>
    </recommendedName>
</protein>
<name>A0A395M5I8_9BACT</name>
<dbReference type="InterPro" id="IPR001680">
    <property type="entry name" value="WD40_rpt"/>
</dbReference>
<evidence type="ECO:0000256" key="3">
    <source>
        <dbReference type="PROSITE-ProRule" id="PRU00221"/>
    </source>
</evidence>
<feature type="repeat" description="WD" evidence="3">
    <location>
        <begin position="356"/>
        <end position="391"/>
    </location>
</feature>
<dbReference type="CDD" id="cd00200">
    <property type="entry name" value="WD40"/>
    <property type="match status" value="1"/>
</dbReference>
<keyword evidence="2" id="KW-0677">Repeat</keyword>
<evidence type="ECO:0008006" key="6">
    <source>
        <dbReference type="Google" id="ProtNLM"/>
    </source>
</evidence>